<gene>
    <name evidence="1" type="ORF">KFS80_09460</name>
</gene>
<evidence type="ECO:0008006" key="3">
    <source>
        <dbReference type="Google" id="ProtNLM"/>
    </source>
</evidence>
<name>A0ABS5MW14_9PSED</name>
<reference evidence="1 2" key="1">
    <citation type="submission" date="2021-04" db="EMBL/GenBank/DDBJ databases">
        <title>Pseudomonas rustica sp. nov. isolated from raw milk.</title>
        <authorList>
            <person name="Fiedler G."/>
            <person name="Gieschler S."/>
            <person name="Kabisch J."/>
            <person name="Grimmler C."/>
            <person name="Brinks E."/>
            <person name="Wagner N."/>
            <person name="Hetzer B."/>
            <person name="Franz C.M.A.P."/>
            <person name="Boehnlein C."/>
        </authorList>
    </citation>
    <scope>NUCLEOTIDE SEQUENCE [LARGE SCALE GENOMIC DNA]</scope>
    <source>
        <strain evidence="1 2">MBT-4</strain>
    </source>
</reference>
<proteinExistence type="predicted"/>
<dbReference type="Gene3D" id="2.60.40.10">
    <property type="entry name" value="Immunoglobulins"/>
    <property type="match status" value="1"/>
</dbReference>
<organism evidence="1 2">
    <name type="scientific">Pseudomonas rustica</name>
    <dbReference type="NCBI Taxonomy" id="2827099"/>
    <lineage>
        <taxon>Bacteria</taxon>
        <taxon>Pseudomonadati</taxon>
        <taxon>Pseudomonadota</taxon>
        <taxon>Gammaproteobacteria</taxon>
        <taxon>Pseudomonadales</taxon>
        <taxon>Pseudomonadaceae</taxon>
        <taxon>Pseudomonas</taxon>
    </lineage>
</organism>
<evidence type="ECO:0000313" key="1">
    <source>
        <dbReference type="EMBL" id="MBS4078509.1"/>
    </source>
</evidence>
<protein>
    <recommendedName>
        <fullName evidence="3">Bacterial Ig-like domain-containing protein</fullName>
    </recommendedName>
</protein>
<evidence type="ECO:0000313" key="2">
    <source>
        <dbReference type="Proteomes" id="UP000676035"/>
    </source>
</evidence>
<comment type="caution">
    <text evidence="1">The sequence shown here is derived from an EMBL/GenBank/DDBJ whole genome shotgun (WGS) entry which is preliminary data.</text>
</comment>
<dbReference type="EMBL" id="JAGYHF010000004">
    <property type="protein sequence ID" value="MBS4078509.1"/>
    <property type="molecule type" value="Genomic_DNA"/>
</dbReference>
<dbReference type="RefSeq" id="WP_212544637.1">
    <property type="nucleotide sequence ID" value="NZ_JAGYHF010000004.1"/>
</dbReference>
<dbReference type="Proteomes" id="UP000676035">
    <property type="component" value="Unassembled WGS sequence"/>
</dbReference>
<sequence length="535" mass="57563">MSAVADEVTILFPKNHATVHHDILFQGKGTTGATVVLTANTVEIGRTVVTEDSSWHIDFALLGNGAKKIVATQTDLLGNVTRHAVTLYVTTREVKISSPLENDSVLSHVLVNGEGDPEAIIEAFINGKSVASATADWGYFTLSIGPLPDGNHRIAVQQRSINGEVSSAIVNITCSADRSLHIKQPVEGEEVFSGHEFRIEALANATLIATENGESIAQGKSDIYGHWLFTYDVTSLGEKTVKVMQDLEGSIQTTSVTFSVIRGHIKVSFYAPYPDSNVSPGVGFAGNGEGCAKITLSDGNEVIGEGVVDRLNPVGDAYWDVFPDKKLTPGEKYITATQITHDGLKSSATIKVNVVEKLPVTFFHPHDGETTGSIFSTYGTGTVGAHILLTEDSHPIGNATVDTSHNWMIDVKGLSAGEKKWIAVQTYEDGTTSKATVVFNVEPQIPFTIEYPEEGSTVHQLDPEFAGTGQPGARAVYIDEFEGDIPIVIAKVDDNGNWKGRSGKAFQYGKNSITIFQENALEPTIVTRTFYITPP</sequence>
<dbReference type="InterPro" id="IPR013783">
    <property type="entry name" value="Ig-like_fold"/>
</dbReference>
<accession>A0ABS5MW14</accession>
<keyword evidence="2" id="KW-1185">Reference proteome</keyword>